<proteinExistence type="predicted"/>
<evidence type="ECO:0000313" key="3">
    <source>
        <dbReference type="Proteomes" id="UP000799767"/>
    </source>
</evidence>
<sequence length="103" mass="11550">CCASERAEVGFGLPVVVDSLVLVVLLLLLVRSVGRRGWLSGCQQRKRPLLPHIDVYGIDGRLSAWAYSVAEPVTDLFSTAGLRHWLSARWSDHNAFWRLMCMP</sequence>
<keyword evidence="1" id="KW-1133">Transmembrane helix</keyword>
<dbReference type="AlphaFoldDB" id="A0A6A6PQ63"/>
<feature type="non-terminal residue" evidence="2">
    <location>
        <position position="1"/>
    </location>
</feature>
<dbReference type="GeneID" id="54475203"/>
<organism evidence="2 3">
    <name type="scientific">Neohortaea acidophila</name>
    <dbReference type="NCBI Taxonomy" id="245834"/>
    <lineage>
        <taxon>Eukaryota</taxon>
        <taxon>Fungi</taxon>
        <taxon>Dikarya</taxon>
        <taxon>Ascomycota</taxon>
        <taxon>Pezizomycotina</taxon>
        <taxon>Dothideomycetes</taxon>
        <taxon>Dothideomycetidae</taxon>
        <taxon>Mycosphaerellales</taxon>
        <taxon>Teratosphaeriaceae</taxon>
        <taxon>Neohortaea</taxon>
    </lineage>
</organism>
<keyword evidence="3" id="KW-1185">Reference proteome</keyword>
<feature type="transmembrane region" description="Helical" evidence="1">
    <location>
        <begin position="12"/>
        <end position="30"/>
    </location>
</feature>
<keyword evidence="1" id="KW-0472">Membrane</keyword>
<accession>A0A6A6PQ63</accession>
<dbReference type="RefSeq" id="XP_033587937.1">
    <property type="nucleotide sequence ID" value="XM_033734201.1"/>
</dbReference>
<gene>
    <name evidence="2" type="ORF">BDY17DRAFT_301215</name>
</gene>
<keyword evidence="1" id="KW-0812">Transmembrane</keyword>
<reference evidence="2" key="1">
    <citation type="journal article" date="2020" name="Stud. Mycol.">
        <title>101 Dothideomycetes genomes: a test case for predicting lifestyles and emergence of pathogens.</title>
        <authorList>
            <person name="Haridas S."/>
            <person name="Albert R."/>
            <person name="Binder M."/>
            <person name="Bloem J."/>
            <person name="Labutti K."/>
            <person name="Salamov A."/>
            <person name="Andreopoulos B."/>
            <person name="Baker S."/>
            <person name="Barry K."/>
            <person name="Bills G."/>
            <person name="Bluhm B."/>
            <person name="Cannon C."/>
            <person name="Castanera R."/>
            <person name="Culley D."/>
            <person name="Daum C."/>
            <person name="Ezra D."/>
            <person name="Gonzalez J."/>
            <person name="Henrissat B."/>
            <person name="Kuo A."/>
            <person name="Liang C."/>
            <person name="Lipzen A."/>
            <person name="Lutzoni F."/>
            <person name="Magnuson J."/>
            <person name="Mondo S."/>
            <person name="Nolan M."/>
            <person name="Ohm R."/>
            <person name="Pangilinan J."/>
            <person name="Park H.-J."/>
            <person name="Ramirez L."/>
            <person name="Alfaro M."/>
            <person name="Sun H."/>
            <person name="Tritt A."/>
            <person name="Yoshinaga Y."/>
            <person name="Zwiers L.-H."/>
            <person name="Turgeon B."/>
            <person name="Goodwin S."/>
            <person name="Spatafora J."/>
            <person name="Crous P."/>
            <person name="Grigoriev I."/>
        </authorList>
    </citation>
    <scope>NUCLEOTIDE SEQUENCE</scope>
    <source>
        <strain evidence="2">CBS 113389</strain>
    </source>
</reference>
<name>A0A6A6PQ63_9PEZI</name>
<dbReference type="EMBL" id="MU001638">
    <property type="protein sequence ID" value="KAF2481367.1"/>
    <property type="molecule type" value="Genomic_DNA"/>
</dbReference>
<evidence type="ECO:0000313" key="2">
    <source>
        <dbReference type="EMBL" id="KAF2481367.1"/>
    </source>
</evidence>
<evidence type="ECO:0000256" key="1">
    <source>
        <dbReference type="SAM" id="Phobius"/>
    </source>
</evidence>
<protein>
    <submittedName>
        <fullName evidence="2">Uncharacterized protein</fullName>
    </submittedName>
</protein>
<dbReference type="Proteomes" id="UP000799767">
    <property type="component" value="Unassembled WGS sequence"/>
</dbReference>